<name>A0ABT0UWT2_9ACTN</name>
<accession>A0ABT0UWT2</accession>
<evidence type="ECO:0000313" key="2">
    <source>
        <dbReference type="EMBL" id="MCM2392911.1"/>
    </source>
</evidence>
<evidence type="ECO:0000313" key="3">
    <source>
        <dbReference type="Proteomes" id="UP001431429"/>
    </source>
</evidence>
<keyword evidence="3" id="KW-1185">Reference proteome</keyword>
<keyword evidence="1" id="KW-0472">Membrane</keyword>
<gene>
    <name evidence="2" type="ORF">NBG84_32290</name>
</gene>
<reference evidence="2" key="1">
    <citation type="submission" date="2022-06" db="EMBL/GenBank/DDBJ databases">
        <title>Genome public.</title>
        <authorList>
            <person name="Sun Q."/>
        </authorList>
    </citation>
    <scope>NUCLEOTIDE SEQUENCE</scope>
    <source>
        <strain evidence="2">CWNU-1</strain>
    </source>
</reference>
<keyword evidence="1" id="KW-0812">Transmembrane</keyword>
<keyword evidence="1" id="KW-1133">Transmembrane helix</keyword>
<evidence type="ECO:0000256" key="1">
    <source>
        <dbReference type="SAM" id="Phobius"/>
    </source>
</evidence>
<sequence>MRRPQAAYGELGKRPLAKKAERIRQALCVAVVAGWMTVLAYSVTSQ</sequence>
<dbReference type="EMBL" id="JAMQAW010000052">
    <property type="protein sequence ID" value="MCM2392911.1"/>
    <property type="molecule type" value="Genomic_DNA"/>
</dbReference>
<feature type="transmembrane region" description="Helical" evidence="1">
    <location>
        <begin position="23"/>
        <end position="43"/>
    </location>
</feature>
<comment type="caution">
    <text evidence="2">The sequence shown here is derived from an EMBL/GenBank/DDBJ whole genome shotgun (WGS) entry which is preliminary data.</text>
</comment>
<protein>
    <submittedName>
        <fullName evidence="2">Uncharacterized protein</fullName>
    </submittedName>
</protein>
<dbReference type="RefSeq" id="WP_250923234.1">
    <property type="nucleotide sequence ID" value="NZ_JAMQAW010000052.1"/>
</dbReference>
<organism evidence="2 3">
    <name type="scientific">Streptomyces albipurpureus</name>
    <dbReference type="NCBI Taxonomy" id="2897419"/>
    <lineage>
        <taxon>Bacteria</taxon>
        <taxon>Bacillati</taxon>
        <taxon>Actinomycetota</taxon>
        <taxon>Actinomycetes</taxon>
        <taxon>Kitasatosporales</taxon>
        <taxon>Streptomycetaceae</taxon>
        <taxon>Streptomyces</taxon>
    </lineage>
</organism>
<dbReference type="Proteomes" id="UP001431429">
    <property type="component" value="Unassembled WGS sequence"/>
</dbReference>
<proteinExistence type="predicted"/>